<proteinExistence type="predicted"/>
<dbReference type="SMART" id="SM00894">
    <property type="entry name" value="Excalibur"/>
    <property type="match status" value="1"/>
</dbReference>
<dbReference type="Pfam" id="PF05901">
    <property type="entry name" value="Excalibur"/>
    <property type="match status" value="1"/>
</dbReference>
<evidence type="ECO:0000256" key="2">
    <source>
        <dbReference type="SAM" id="SignalP"/>
    </source>
</evidence>
<protein>
    <recommendedName>
        <fullName evidence="3">Excalibur calcium-binding domain-containing protein</fullName>
    </recommendedName>
</protein>
<name>A0ABQ1GP85_9BACL</name>
<evidence type="ECO:0000313" key="5">
    <source>
        <dbReference type="Proteomes" id="UP000617979"/>
    </source>
</evidence>
<evidence type="ECO:0000313" key="4">
    <source>
        <dbReference type="EMBL" id="GGA47725.1"/>
    </source>
</evidence>
<gene>
    <name evidence="4" type="ORF">GCM10007416_21100</name>
</gene>
<feature type="signal peptide" evidence="2">
    <location>
        <begin position="1"/>
        <end position="23"/>
    </location>
</feature>
<evidence type="ECO:0000259" key="3">
    <source>
        <dbReference type="SMART" id="SM00894"/>
    </source>
</evidence>
<feature type="domain" description="Excalibur calcium-binding" evidence="3">
    <location>
        <begin position="174"/>
        <end position="209"/>
    </location>
</feature>
<feature type="region of interest" description="Disordered" evidence="1">
    <location>
        <begin position="192"/>
        <end position="214"/>
    </location>
</feature>
<dbReference type="Proteomes" id="UP000617979">
    <property type="component" value="Unassembled WGS sequence"/>
</dbReference>
<feature type="region of interest" description="Disordered" evidence="1">
    <location>
        <begin position="156"/>
        <end position="178"/>
    </location>
</feature>
<dbReference type="PROSITE" id="PS51257">
    <property type="entry name" value="PROKAR_LIPOPROTEIN"/>
    <property type="match status" value="1"/>
</dbReference>
<reference evidence="5" key="1">
    <citation type="journal article" date="2019" name="Int. J. Syst. Evol. Microbiol.">
        <title>The Global Catalogue of Microorganisms (GCM) 10K type strain sequencing project: providing services to taxonomists for standard genome sequencing and annotation.</title>
        <authorList>
            <consortium name="The Broad Institute Genomics Platform"/>
            <consortium name="The Broad Institute Genome Sequencing Center for Infectious Disease"/>
            <person name="Wu L."/>
            <person name="Ma J."/>
        </authorList>
    </citation>
    <scope>NUCLEOTIDE SEQUENCE [LARGE SCALE GENOMIC DNA]</scope>
    <source>
        <strain evidence="5">CGMCC 1.12404</strain>
    </source>
</reference>
<keyword evidence="5" id="KW-1185">Reference proteome</keyword>
<dbReference type="InterPro" id="IPR008613">
    <property type="entry name" value="Excalibur_Ca-bd_domain"/>
</dbReference>
<feature type="chain" id="PRO_5045393802" description="Excalibur calcium-binding domain-containing protein" evidence="2">
    <location>
        <begin position="24"/>
        <end position="214"/>
    </location>
</feature>
<keyword evidence="2" id="KW-0732">Signal</keyword>
<sequence length="214" mass="24091">MFQRFLTVFFAALLIFTGCSETADQKPIDPSKPAVELNQKDYDIVLEFPAERYPETAAHIQDAIKKGHSDICTIDRDRAEENREKSLKGIPTKEGFDRDEWPMAFCREGGKGAHVSYIDPSDNRGAGAWVSREVNGYKDGTRVKFVVKAEGKVPEEAVPLKGEQSEEADEETFEDKNCSDFKTQKEAKEYLLPGDPHRLDPDQDGIPCEHLPAR</sequence>
<evidence type="ECO:0000256" key="1">
    <source>
        <dbReference type="SAM" id="MobiDB-lite"/>
    </source>
</evidence>
<feature type="compositionally biased region" description="Basic and acidic residues" evidence="1">
    <location>
        <begin position="192"/>
        <end position="201"/>
    </location>
</feature>
<comment type="caution">
    <text evidence="4">The sequence shown here is derived from an EMBL/GenBank/DDBJ whole genome shotgun (WGS) entry which is preliminary data.</text>
</comment>
<accession>A0ABQ1GP85</accession>
<organism evidence="4 5">
    <name type="scientific">Kroppenstedtia guangzhouensis</name>
    <dbReference type="NCBI Taxonomy" id="1274356"/>
    <lineage>
        <taxon>Bacteria</taxon>
        <taxon>Bacillati</taxon>
        <taxon>Bacillota</taxon>
        <taxon>Bacilli</taxon>
        <taxon>Bacillales</taxon>
        <taxon>Thermoactinomycetaceae</taxon>
        <taxon>Kroppenstedtia</taxon>
    </lineage>
</organism>
<dbReference type="EMBL" id="BMEX01000006">
    <property type="protein sequence ID" value="GGA47725.1"/>
    <property type="molecule type" value="Genomic_DNA"/>
</dbReference>